<dbReference type="EMBL" id="BX569689">
    <property type="protein sequence ID" value="CAE06705.1"/>
    <property type="molecule type" value="Genomic_DNA"/>
</dbReference>
<evidence type="ECO:0000256" key="4">
    <source>
        <dbReference type="ARBA" id="ARBA00022840"/>
    </source>
</evidence>
<dbReference type="GO" id="GO:0004756">
    <property type="term" value="F:selenide, water dikinase activity"/>
    <property type="evidence" value="ECO:0007669"/>
    <property type="project" value="TreeGrafter"/>
</dbReference>
<dbReference type="Pfam" id="PF02769">
    <property type="entry name" value="AIRS_C"/>
    <property type="match status" value="1"/>
</dbReference>
<gene>
    <name evidence="8" type="ordered locus">SYNW0190</name>
</gene>
<dbReference type="InterPro" id="IPR036676">
    <property type="entry name" value="PurM-like_C_sf"/>
</dbReference>
<dbReference type="InterPro" id="IPR030805">
    <property type="entry name" value="Oxidorec-SedlD_fusion"/>
</dbReference>
<dbReference type="InterPro" id="IPR036921">
    <property type="entry name" value="PurM-like_N_sf"/>
</dbReference>
<keyword evidence="5" id="KW-0711">Selenium</keyword>
<sequence length="674" mass="72088">MNPAGPLLLAGGGHSHALILKRWAMDPTRRPARPVLLINRCSSALYSGMVPALIAGIDPPEAAAINLRSLCDRAGVGFVQAEITGLDPGQRCLLLAERPPLRFGLISLDVGAISRPSAEGIAIKPLEPALAFIASEDPNSTNPFTVVGAGAAAMEVVLALRRRWPHRPLRLQTRSNGPGPLERRILLEALIDLVTTPEPTGGPWLLCTGSRAPIWLAASGLPVDGDGRLRTNAQLQVEGNEHIFASGDCAVMAAAPRPASGVWAVRAAIPLAWNLEASCLDRPLRPWRPQRQALQLIGDQQGRAWARWGRWQLGPSGWLWQWKRRIDRRFMAGFRSSEPMTASEPMACRGCAAKLPAQPLAAALEQAGLTGAPEDAARIEGDPPLLQSVDGFPALVSDPWLNGRLTTLHACSDLWACGVRVDSAQAIVTLPVLEAAEQQELLVQTLCGVRSVLEEQQAQLIGGHTLESRSEPPHCPSLGVQLSLCVNGRSAAPWSKGGIAHGDVLLLSRPLGTGVLFAAAMAGACQPEALDTVLQHMSRSQHRLLDQLEPHRQAIHACTDVTGFGLLGHLGEMLASSSPLRITLWTNRIPAYPEAMDRLAQGYASSLAPANRRSWQWLDGLIQLDDSPSQALLELLVDPQTCGPLLLACTETTAQTLTAEGPWIPIGNATADHG</sequence>
<dbReference type="InterPro" id="IPR010918">
    <property type="entry name" value="PurM-like_C_dom"/>
</dbReference>
<keyword evidence="2" id="KW-0547">Nucleotide-binding</keyword>
<dbReference type="GO" id="GO:0005737">
    <property type="term" value="C:cytoplasm"/>
    <property type="evidence" value="ECO:0007669"/>
    <property type="project" value="TreeGrafter"/>
</dbReference>
<keyword evidence="1 8" id="KW-0808">Transferase</keyword>
<dbReference type="GO" id="GO:0005524">
    <property type="term" value="F:ATP binding"/>
    <property type="evidence" value="ECO:0007669"/>
    <property type="project" value="UniProtKB-KW"/>
</dbReference>
<evidence type="ECO:0000256" key="3">
    <source>
        <dbReference type="ARBA" id="ARBA00022777"/>
    </source>
</evidence>
<accession>Q7U9R3</accession>
<dbReference type="InterPro" id="IPR004536">
    <property type="entry name" value="SPS/SelD"/>
</dbReference>
<dbReference type="NCBIfam" id="TIGR00476">
    <property type="entry name" value="selD"/>
    <property type="match status" value="1"/>
</dbReference>
<dbReference type="Pfam" id="PF00586">
    <property type="entry name" value="AIRS"/>
    <property type="match status" value="1"/>
</dbReference>
<evidence type="ECO:0000256" key="2">
    <source>
        <dbReference type="ARBA" id="ARBA00022741"/>
    </source>
</evidence>
<name>Q7U9R3_PARMW</name>
<dbReference type="PANTHER" id="PTHR10256:SF0">
    <property type="entry name" value="INACTIVE SELENIDE, WATER DIKINASE-LIKE PROTEIN-RELATED"/>
    <property type="match status" value="1"/>
</dbReference>
<feature type="domain" description="PurM-like C-terminal" evidence="7">
    <location>
        <begin position="502"/>
        <end position="654"/>
    </location>
</feature>
<dbReference type="SUPFAM" id="SSF55326">
    <property type="entry name" value="PurM N-terminal domain-like"/>
    <property type="match status" value="1"/>
</dbReference>
<protein>
    <submittedName>
        <fullName evidence="8">Uncharacterized protein</fullName>
    </submittedName>
</protein>
<dbReference type="AlphaFoldDB" id="Q7U9R3"/>
<proteinExistence type="predicted"/>
<keyword evidence="9" id="KW-1185">Reference proteome</keyword>
<dbReference type="RefSeq" id="WP_011127066.1">
    <property type="nucleotide sequence ID" value="NC_005070.1"/>
</dbReference>
<keyword evidence="4" id="KW-0067">ATP-binding</keyword>
<dbReference type="GO" id="GO:0016260">
    <property type="term" value="P:selenocysteine biosynthetic process"/>
    <property type="evidence" value="ECO:0007669"/>
    <property type="project" value="TreeGrafter"/>
</dbReference>
<dbReference type="NCBIfam" id="TIGR04369">
    <property type="entry name" value="fusion_not_SelD"/>
    <property type="match status" value="1"/>
</dbReference>
<organism evidence="8 9">
    <name type="scientific">Parasynechococcus marenigrum (strain WH8102)</name>
    <dbReference type="NCBI Taxonomy" id="84588"/>
    <lineage>
        <taxon>Bacteria</taxon>
        <taxon>Bacillati</taxon>
        <taxon>Cyanobacteriota</taxon>
        <taxon>Cyanophyceae</taxon>
        <taxon>Synechococcales</taxon>
        <taxon>Prochlorococcaceae</taxon>
        <taxon>Parasynechococcus</taxon>
        <taxon>Parasynechococcus marenigrum</taxon>
    </lineage>
</organism>
<dbReference type="InterPro" id="IPR036188">
    <property type="entry name" value="FAD/NAD-bd_sf"/>
</dbReference>
<dbReference type="eggNOG" id="COG1252">
    <property type="taxonomic scope" value="Bacteria"/>
</dbReference>
<dbReference type="Gene3D" id="3.90.650.10">
    <property type="entry name" value="PurM-like C-terminal domain"/>
    <property type="match status" value="1"/>
</dbReference>
<dbReference type="SUPFAM" id="SSF56042">
    <property type="entry name" value="PurM C-terminal domain-like"/>
    <property type="match status" value="1"/>
</dbReference>
<dbReference type="Gene3D" id="3.50.50.100">
    <property type="match status" value="2"/>
</dbReference>
<reference evidence="8 9" key="1">
    <citation type="journal article" date="2003" name="Nature">
        <title>The genome of a motile marine Synechococcus.</title>
        <authorList>
            <person name="Palenik B."/>
            <person name="Brahamsha B."/>
            <person name="Larimer F."/>
            <person name="Land M."/>
            <person name="Hauser L."/>
            <person name="Chain P."/>
            <person name="Lamerdin J."/>
            <person name="Regala W."/>
            <person name="Allen E.A."/>
            <person name="McCarren J."/>
            <person name="Paulsen I."/>
            <person name="Dufresne A."/>
            <person name="Partensky F."/>
            <person name="Webb E."/>
            <person name="Waterbury J."/>
        </authorList>
    </citation>
    <scope>NUCLEOTIDE SEQUENCE [LARGE SCALE GENOMIC DNA]</scope>
    <source>
        <strain evidence="8 9">WH8102</strain>
    </source>
</reference>
<keyword evidence="3" id="KW-0418">Kinase</keyword>
<evidence type="ECO:0000256" key="1">
    <source>
        <dbReference type="ARBA" id="ARBA00022679"/>
    </source>
</evidence>
<dbReference type="HOGENOM" id="CLU_019558_0_0_3"/>
<evidence type="ECO:0000313" key="9">
    <source>
        <dbReference type="Proteomes" id="UP000001422"/>
    </source>
</evidence>
<evidence type="ECO:0000256" key="5">
    <source>
        <dbReference type="ARBA" id="ARBA00023266"/>
    </source>
</evidence>
<evidence type="ECO:0000259" key="6">
    <source>
        <dbReference type="Pfam" id="PF00586"/>
    </source>
</evidence>
<feature type="domain" description="PurM-like N-terminal" evidence="6">
    <location>
        <begin position="375"/>
        <end position="471"/>
    </location>
</feature>
<dbReference type="KEGG" id="syw:SYNW0190"/>
<dbReference type="Gene3D" id="3.30.1330.10">
    <property type="entry name" value="PurM-like, N-terminal domain"/>
    <property type="match status" value="1"/>
</dbReference>
<dbReference type="InterPro" id="IPR016188">
    <property type="entry name" value="PurM-like_N"/>
</dbReference>
<dbReference type="CDD" id="cd02195">
    <property type="entry name" value="SelD"/>
    <property type="match status" value="1"/>
</dbReference>
<dbReference type="STRING" id="84588.SYNW0190"/>
<dbReference type="Proteomes" id="UP000001422">
    <property type="component" value="Chromosome"/>
</dbReference>
<dbReference type="eggNOG" id="COG0709">
    <property type="taxonomic scope" value="Bacteria"/>
</dbReference>
<evidence type="ECO:0000313" key="8">
    <source>
        <dbReference type="EMBL" id="CAE06705.1"/>
    </source>
</evidence>
<dbReference type="PANTHER" id="PTHR10256">
    <property type="entry name" value="SELENIDE, WATER DIKINASE"/>
    <property type="match status" value="1"/>
</dbReference>
<dbReference type="SUPFAM" id="SSF51905">
    <property type="entry name" value="FAD/NAD(P)-binding domain"/>
    <property type="match status" value="1"/>
</dbReference>
<evidence type="ECO:0000259" key="7">
    <source>
        <dbReference type="Pfam" id="PF02769"/>
    </source>
</evidence>